<accession>A0A1W9ZZI3</accession>
<evidence type="ECO:0000259" key="3">
    <source>
        <dbReference type="Pfam" id="PF17853"/>
    </source>
</evidence>
<dbReference type="PANTHER" id="PTHR33744">
    <property type="entry name" value="CARBOHYDRATE DIACID REGULATOR"/>
    <property type="match status" value="1"/>
</dbReference>
<evidence type="ECO:0000313" key="5">
    <source>
        <dbReference type="Proteomes" id="UP000192284"/>
    </source>
</evidence>
<dbReference type="InterPro" id="IPR042070">
    <property type="entry name" value="PucR_C-HTH_sf"/>
</dbReference>
<sequence length="564" mass="60545">MAAPITHCLAPSIDTGGLTIQRLLDEPLMSAARVVAGSDQLDRELTWMLPLTEVPPRPESLDAVALYARPEALTANGAMLTAAVARGATMLVVDGRIPADFPRNGLPGGLVVIELAFPVGFAALSRLLAERTLSQELEAMRYSTQVYAALAGLFHRGAGLQMLIREVSNLARNPALALNARGQVVAQNGLAPEAVETLSNSVRRMLATGVPAARRQSPHGPRVEQVPGPRGSVWTCIASAIQFGKASQGWVVILVPSTAVGGQDLVRHRIVTEQATAVIGSEMLRQRSVDEAEERARGDFVQALVHGSFSSEHELRARADHHEIDIDSPFGVFVAHGALPHAVGGNPAAAMIRLARYAANISADASVHTDATVIGDVLVVVRTLQEGDDAALARQMADFAKSMYSELEQRCRAAVAVSYGRPSRGASKVSDSYREARIALGIARRLGRTSAISYQELRSFTVLTEIADTENSRRLVQEFIEPLRGGPNLLETLTGYLAHGGNITEAARALNVHRNTLLTKLDRISHTIGLDIREPENQFTLWLAIRLNLLAEVTAAADQEAKFG</sequence>
<dbReference type="EMBL" id="MVHE01000007">
    <property type="protein sequence ID" value="ORA23243.1"/>
    <property type="molecule type" value="Genomic_DNA"/>
</dbReference>
<protein>
    <submittedName>
        <fullName evidence="4">PucR family transcriptional regulator</fullName>
    </submittedName>
</protein>
<feature type="domain" description="PucR C-terminal helix-turn-helix" evidence="2">
    <location>
        <begin position="489"/>
        <end position="547"/>
    </location>
</feature>
<dbReference type="OrthoDB" id="8026818at2"/>
<keyword evidence="5" id="KW-1185">Reference proteome</keyword>
<comment type="similarity">
    <text evidence="1">Belongs to the CdaR family.</text>
</comment>
<gene>
    <name evidence="4" type="ORF">BST12_07105</name>
</gene>
<dbReference type="InterPro" id="IPR025736">
    <property type="entry name" value="PucR_C-HTH_dom"/>
</dbReference>
<dbReference type="RefSeq" id="WP_083112411.1">
    <property type="nucleotide sequence ID" value="NZ_JACKTS010000023.1"/>
</dbReference>
<dbReference type="Gene3D" id="1.10.10.2840">
    <property type="entry name" value="PucR C-terminal helix-turn-helix domain"/>
    <property type="match status" value="1"/>
</dbReference>
<name>A0A1W9ZZI3_MYCAN</name>
<dbReference type="AlphaFoldDB" id="A0A1W9ZZI3"/>
<proteinExistence type="inferred from homology"/>
<dbReference type="InterPro" id="IPR009057">
    <property type="entry name" value="Homeodomain-like_sf"/>
</dbReference>
<evidence type="ECO:0000259" key="2">
    <source>
        <dbReference type="Pfam" id="PF13556"/>
    </source>
</evidence>
<comment type="caution">
    <text evidence="4">The sequence shown here is derived from an EMBL/GenBank/DDBJ whole genome shotgun (WGS) entry which is preliminary data.</text>
</comment>
<evidence type="ECO:0000256" key="1">
    <source>
        <dbReference type="ARBA" id="ARBA00006754"/>
    </source>
</evidence>
<reference evidence="4 5" key="1">
    <citation type="submission" date="2017-02" db="EMBL/GenBank/DDBJ databases">
        <title>The new phylogeny of genus Mycobacterium.</title>
        <authorList>
            <person name="Tortoli E."/>
            <person name="Trovato A."/>
            <person name="Cirillo D.M."/>
        </authorList>
    </citation>
    <scope>NUCLEOTIDE SEQUENCE [LARGE SCALE GENOMIC DNA]</scope>
    <source>
        <strain evidence="4 5">DSM 45057</strain>
    </source>
</reference>
<dbReference type="Pfam" id="PF13556">
    <property type="entry name" value="HTH_30"/>
    <property type="match status" value="1"/>
</dbReference>
<dbReference type="PANTHER" id="PTHR33744:SF1">
    <property type="entry name" value="DNA-BINDING TRANSCRIPTIONAL ACTIVATOR ADER"/>
    <property type="match status" value="1"/>
</dbReference>
<organism evidence="4 5">
    <name type="scientific">Mycobacterium angelicum</name>
    <dbReference type="NCBI Taxonomy" id="470074"/>
    <lineage>
        <taxon>Bacteria</taxon>
        <taxon>Bacillati</taxon>
        <taxon>Actinomycetota</taxon>
        <taxon>Actinomycetes</taxon>
        <taxon>Mycobacteriales</taxon>
        <taxon>Mycobacteriaceae</taxon>
        <taxon>Mycobacterium</taxon>
    </lineage>
</organism>
<feature type="domain" description="CdaR GGDEF-like" evidence="3">
    <location>
        <begin position="307"/>
        <end position="441"/>
    </location>
</feature>
<dbReference type="InterPro" id="IPR051448">
    <property type="entry name" value="CdaR-like_regulators"/>
</dbReference>
<dbReference type="SUPFAM" id="SSF46689">
    <property type="entry name" value="Homeodomain-like"/>
    <property type="match status" value="1"/>
</dbReference>
<dbReference type="Pfam" id="PF17853">
    <property type="entry name" value="GGDEF_2"/>
    <property type="match status" value="1"/>
</dbReference>
<evidence type="ECO:0000313" key="4">
    <source>
        <dbReference type="EMBL" id="ORA23243.1"/>
    </source>
</evidence>
<dbReference type="InterPro" id="IPR041522">
    <property type="entry name" value="CdaR_GGDEF"/>
</dbReference>
<dbReference type="Proteomes" id="UP000192284">
    <property type="component" value="Unassembled WGS sequence"/>
</dbReference>